<dbReference type="Pfam" id="PF04828">
    <property type="entry name" value="GFA"/>
    <property type="match status" value="1"/>
</dbReference>
<evidence type="ECO:0000256" key="2">
    <source>
        <dbReference type="ARBA" id="ARBA00022723"/>
    </source>
</evidence>
<dbReference type="GO" id="GO:0046872">
    <property type="term" value="F:metal ion binding"/>
    <property type="evidence" value="ECO:0007669"/>
    <property type="project" value="UniProtKB-KW"/>
</dbReference>
<evidence type="ECO:0000259" key="5">
    <source>
        <dbReference type="PROSITE" id="PS51891"/>
    </source>
</evidence>
<dbReference type="SUPFAM" id="SSF51316">
    <property type="entry name" value="Mss4-like"/>
    <property type="match status" value="1"/>
</dbReference>
<dbReference type="InParanoid" id="A0A3M0C4F9"/>
<dbReference type="OrthoDB" id="7186766at2"/>
<evidence type="ECO:0000256" key="1">
    <source>
        <dbReference type="ARBA" id="ARBA00005495"/>
    </source>
</evidence>
<dbReference type="PANTHER" id="PTHR33337">
    <property type="entry name" value="GFA DOMAIN-CONTAINING PROTEIN"/>
    <property type="match status" value="1"/>
</dbReference>
<comment type="similarity">
    <text evidence="1">Belongs to the Gfa family.</text>
</comment>
<dbReference type="GO" id="GO:0016846">
    <property type="term" value="F:carbon-sulfur lyase activity"/>
    <property type="evidence" value="ECO:0007669"/>
    <property type="project" value="InterPro"/>
</dbReference>
<dbReference type="PANTHER" id="PTHR33337:SF40">
    <property type="entry name" value="CENP-V_GFA DOMAIN-CONTAINING PROTEIN-RELATED"/>
    <property type="match status" value="1"/>
</dbReference>
<feature type="domain" description="CENP-V/GFA" evidence="5">
    <location>
        <begin position="12"/>
        <end position="115"/>
    </location>
</feature>
<evidence type="ECO:0000313" key="6">
    <source>
        <dbReference type="EMBL" id="RMB04608.1"/>
    </source>
</evidence>
<evidence type="ECO:0000256" key="4">
    <source>
        <dbReference type="ARBA" id="ARBA00023239"/>
    </source>
</evidence>
<dbReference type="AlphaFoldDB" id="A0A3M0C4F9"/>
<evidence type="ECO:0000256" key="3">
    <source>
        <dbReference type="ARBA" id="ARBA00022833"/>
    </source>
</evidence>
<keyword evidence="2" id="KW-0479">Metal-binding</keyword>
<keyword evidence="7" id="KW-1185">Reference proteome</keyword>
<dbReference type="Proteomes" id="UP000271227">
    <property type="component" value="Unassembled WGS sequence"/>
</dbReference>
<dbReference type="InterPro" id="IPR011057">
    <property type="entry name" value="Mss4-like_sf"/>
</dbReference>
<dbReference type="Gene3D" id="3.90.1590.10">
    <property type="entry name" value="glutathione-dependent formaldehyde- activating enzyme (gfa)"/>
    <property type="match status" value="1"/>
</dbReference>
<dbReference type="PROSITE" id="PS51891">
    <property type="entry name" value="CENP_V_GFA"/>
    <property type="match status" value="1"/>
</dbReference>
<sequence length="144" mass="15824">MSEHGTEGRVVHRGRCLCGTIAFEAVGEPKWVAHCHCPSCRKATSAAFATYVGFAVGQVRFTQGRPRAFRSSPGVTRSFCGECGSPVAFEGEVWSGEIHLHIGLFDDPVAFQPQSHSYVSTRLPWAETRDDLPVHELLDTPKPR</sequence>
<keyword evidence="4" id="KW-0456">Lyase</keyword>
<accession>A0A3M0C4F9</accession>
<organism evidence="6 7">
    <name type="scientific">Eilatimonas milleporae</name>
    <dbReference type="NCBI Taxonomy" id="911205"/>
    <lineage>
        <taxon>Bacteria</taxon>
        <taxon>Pseudomonadati</taxon>
        <taxon>Pseudomonadota</taxon>
        <taxon>Alphaproteobacteria</taxon>
        <taxon>Kordiimonadales</taxon>
        <taxon>Kordiimonadaceae</taxon>
        <taxon>Eilatimonas</taxon>
    </lineage>
</organism>
<protein>
    <recommendedName>
        <fullName evidence="5">CENP-V/GFA domain-containing protein</fullName>
    </recommendedName>
</protein>
<name>A0A3M0C4F9_9PROT</name>
<dbReference type="InterPro" id="IPR006913">
    <property type="entry name" value="CENP-V/GFA"/>
</dbReference>
<proteinExistence type="inferred from homology"/>
<keyword evidence="3" id="KW-0862">Zinc</keyword>
<comment type="caution">
    <text evidence="6">The sequence shown here is derived from an EMBL/GenBank/DDBJ whole genome shotgun (WGS) entry which is preliminary data.</text>
</comment>
<gene>
    <name evidence="6" type="ORF">BXY39_2878</name>
</gene>
<dbReference type="RefSeq" id="WP_121939532.1">
    <property type="nucleotide sequence ID" value="NZ_REFR01000013.1"/>
</dbReference>
<reference evidence="6 7" key="1">
    <citation type="submission" date="2018-10" db="EMBL/GenBank/DDBJ databases">
        <title>Genomic Encyclopedia of Archaeal and Bacterial Type Strains, Phase II (KMG-II): from individual species to whole genera.</title>
        <authorList>
            <person name="Goeker M."/>
        </authorList>
    </citation>
    <scope>NUCLEOTIDE SEQUENCE [LARGE SCALE GENOMIC DNA]</scope>
    <source>
        <strain evidence="6 7">DSM 25217</strain>
    </source>
</reference>
<evidence type="ECO:0000313" key="7">
    <source>
        <dbReference type="Proteomes" id="UP000271227"/>
    </source>
</evidence>
<dbReference type="EMBL" id="REFR01000013">
    <property type="protein sequence ID" value="RMB04608.1"/>
    <property type="molecule type" value="Genomic_DNA"/>
</dbReference>